<proteinExistence type="predicted"/>
<accession>A0A1N7PWZ1</accession>
<organism evidence="1 2">
    <name type="scientific">Alicyclobacillus vulcanalis</name>
    <dbReference type="NCBI Taxonomy" id="252246"/>
    <lineage>
        <taxon>Bacteria</taxon>
        <taxon>Bacillati</taxon>
        <taxon>Bacillota</taxon>
        <taxon>Bacilli</taxon>
        <taxon>Bacillales</taxon>
        <taxon>Alicyclobacillaceae</taxon>
        <taxon>Alicyclobacillus</taxon>
    </lineage>
</organism>
<evidence type="ECO:0000313" key="1">
    <source>
        <dbReference type="EMBL" id="SIT15144.1"/>
    </source>
</evidence>
<sequence>MICTQTFEMVADYYEVGVEAIKSLIKDHRDELTSDGLKVLSSIEFKDLARSFEDKGMFGFSSKTRGLTLIPRRAILRIGMLLRDSQVARTVRTYLLNVEEEARAEAPHIVERAVQHISWREVYSSVNYKKRLGKLIGLSDGTATLLALSHTEREFGISLGKYKRHIRDDDLDETFSPTELGKRMLPPVSAQRMNRLLGEAGLQQWDEAAGVGIDGHRQAVCEAVTRRGVPSGQERVDDEVRDSLEVGGVAGADEAMNAHWNTVKRAFENAVFEDVGKAAKKIPRGIWEMCGAVRPVWWIDLSPIGTTSFDWTARNAGAYHPLSIYF</sequence>
<reference evidence="2" key="1">
    <citation type="submission" date="2017-01" db="EMBL/GenBank/DDBJ databases">
        <authorList>
            <person name="Varghese N."/>
            <person name="Submissions S."/>
        </authorList>
    </citation>
    <scope>NUCLEOTIDE SEQUENCE [LARGE SCALE GENOMIC DNA]</scope>
    <source>
        <strain evidence="2">DSM 16176</strain>
    </source>
</reference>
<keyword evidence="2" id="KW-1185">Reference proteome</keyword>
<evidence type="ECO:0000313" key="2">
    <source>
        <dbReference type="Proteomes" id="UP000186156"/>
    </source>
</evidence>
<name>A0A1N7PWZ1_9BACL</name>
<dbReference type="RefSeq" id="WP_234969859.1">
    <property type="nucleotide sequence ID" value="NZ_FTOO01000024.1"/>
</dbReference>
<dbReference type="EMBL" id="FTOO01000024">
    <property type="protein sequence ID" value="SIT15144.1"/>
    <property type="molecule type" value="Genomic_DNA"/>
</dbReference>
<gene>
    <name evidence="1" type="ORF">SAMN05421799_1242</name>
</gene>
<protein>
    <submittedName>
        <fullName evidence="1">Uncharacterized protein</fullName>
    </submittedName>
</protein>
<dbReference type="AlphaFoldDB" id="A0A1N7PWZ1"/>
<dbReference type="Proteomes" id="UP000186156">
    <property type="component" value="Unassembled WGS sequence"/>
</dbReference>